<evidence type="ECO:0000313" key="2">
    <source>
        <dbReference type="EMBL" id="AUB56394.1"/>
    </source>
</evidence>
<feature type="domain" description="Serine/threonine specific protein phosphatases" evidence="1">
    <location>
        <begin position="1"/>
        <end position="250"/>
    </location>
</feature>
<organism evidence="2 6">
    <name type="scientific">Methanobacterium subterraneum</name>
    <dbReference type="NCBI Taxonomy" id="59277"/>
    <lineage>
        <taxon>Archaea</taxon>
        <taxon>Methanobacteriati</taxon>
        <taxon>Methanobacteriota</taxon>
        <taxon>Methanomada group</taxon>
        <taxon>Methanobacteria</taxon>
        <taxon>Methanobacteriales</taxon>
        <taxon>Methanobacteriaceae</taxon>
        <taxon>Methanobacterium</taxon>
    </lineage>
</organism>
<evidence type="ECO:0000313" key="7">
    <source>
        <dbReference type="Proteomes" id="UP000591058"/>
    </source>
</evidence>
<keyword evidence="5" id="KW-1185">Reference proteome</keyword>
<evidence type="ECO:0000313" key="3">
    <source>
        <dbReference type="EMBL" id="AUB59736.1"/>
    </source>
</evidence>
<dbReference type="Proteomes" id="UP000232806">
    <property type="component" value="Chromosome"/>
</dbReference>
<dbReference type="KEGG" id="msub:BK009_03010"/>
<name>A0A2H4VE76_9EURY</name>
<accession>A0A2H4VNU3</accession>
<dbReference type="OrthoDB" id="70630at2157"/>
<evidence type="ECO:0000313" key="4">
    <source>
        <dbReference type="EMBL" id="NMO08276.1"/>
    </source>
</evidence>
<reference evidence="4 7" key="2">
    <citation type="submission" date="2020-04" db="EMBL/GenBank/DDBJ databases">
        <title>Draft genome of Methanobacterium subterraneum isolated from animal feces.</title>
        <authorList>
            <person name="Ouboter H.T."/>
            <person name="Berger S."/>
            <person name="Gungor E."/>
            <person name="Jetten M.S.M."/>
            <person name="Welte C.U."/>
        </authorList>
    </citation>
    <scope>NUCLEOTIDE SEQUENCE [LARGE SCALE GENOMIC DNA]</scope>
    <source>
        <strain evidence="4">HO_2020</strain>
    </source>
</reference>
<dbReference type="InterPro" id="IPR006186">
    <property type="entry name" value="Ser/Thr-sp_prot-phosphatase"/>
</dbReference>
<dbReference type="Proteomes" id="UP000232631">
    <property type="component" value="Chromosome"/>
</dbReference>
<dbReference type="InterPro" id="IPR004843">
    <property type="entry name" value="Calcineurin-like_PHP"/>
</dbReference>
<dbReference type="SMART" id="SM00156">
    <property type="entry name" value="PP2Ac"/>
    <property type="match status" value="1"/>
</dbReference>
<dbReference type="InterPro" id="IPR029052">
    <property type="entry name" value="Metallo-depent_PP-like"/>
</dbReference>
<dbReference type="PANTHER" id="PTHR11668">
    <property type="entry name" value="SERINE/THREONINE PROTEIN PHOSPHATASE"/>
    <property type="match status" value="1"/>
</dbReference>
<dbReference type="Pfam" id="PF00149">
    <property type="entry name" value="Metallophos"/>
    <property type="match status" value="1"/>
</dbReference>
<evidence type="ECO:0000259" key="1">
    <source>
        <dbReference type="SMART" id="SM00156"/>
    </source>
</evidence>
<evidence type="ECO:0000313" key="5">
    <source>
        <dbReference type="Proteomes" id="UP000232631"/>
    </source>
</evidence>
<sequence>MNGQGVDVIKLPRQGIALIAGDLHGNMEDFNKLMEIWGEQSTKDNHLILTGDFIHAMGSENDKSLEILDKVRADCEKFENFHLLLGNHEWATITKLTLYKGGVNQSLNFEELLKGKFGGQWKEKLVEYTNFFKELPVAVKTANKVFISHAGPPKNINSLTEVMNITRKGYSNNLPLYELLWRRYGDYSKKDVDQFLENIGCRAMIVGHTPVDGYKLIGNQLIISSSYTKGKKAYVELDLEREIHNGRDLKKMVKYFQ</sequence>
<dbReference type="EMBL" id="CP017766">
    <property type="protein sequence ID" value="AUB56394.1"/>
    <property type="molecule type" value="Genomic_DNA"/>
</dbReference>
<dbReference type="Proteomes" id="UP000591058">
    <property type="component" value="Unassembled WGS sequence"/>
</dbReference>
<dbReference type="Gene3D" id="3.60.21.10">
    <property type="match status" value="1"/>
</dbReference>
<dbReference type="EMBL" id="CP017768">
    <property type="protein sequence ID" value="AUB59736.1"/>
    <property type="molecule type" value="Genomic_DNA"/>
</dbReference>
<dbReference type="InterPro" id="IPR050341">
    <property type="entry name" value="PP1_catalytic_subunit"/>
</dbReference>
<accession>A0A2H4VE76</accession>
<dbReference type="SUPFAM" id="SSF56300">
    <property type="entry name" value="Metallo-dependent phosphatases"/>
    <property type="match status" value="1"/>
</dbReference>
<dbReference type="EMBL" id="JABBYL010000001">
    <property type="protein sequence ID" value="NMO08276.1"/>
    <property type="molecule type" value="Genomic_DNA"/>
</dbReference>
<evidence type="ECO:0000313" key="6">
    <source>
        <dbReference type="Proteomes" id="UP000232806"/>
    </source>
</evidence>
<dbReference type="GO" id="GO:0016787">
    <property type="term" value="F:hydrolase activity"/>
    <property type="evidence" value="ECO:0007669"/>
    <property type="project" value="InterPro"/>
</dbReference>
<reference evidence="5 6" key="1">
    <citation type="submission" date="2016-10" db="EMBL/GenBank/DDBJ databases">
        <title>Comparative genomics between deep and shallow subseafloor isolates.</title>
        <authorList>
            <person name="Ishii S."/>
            <person name="Miller J.R."/>
            <person name="Sutton G."/>
            <person name="Suzuki S."/>
            <person name="Methe B."/>
            <person name="Inagaki F."/>
            <person name="Imachi H."/>
        </authorList>
    </citation>
    <scope>NUCLEOTIDE SEQUENCE [LARGE SCALE GENOMIC DNA]</scope>
    <source>
        <strain evidence="3 5">A8p</strain>
        <strain evidence="2 6">MO-MB1</strain>
    </source>
</reference>
<proteinExistence type="predicted"/>
<protein>
    <submittedName>
        <fullName evidence="2">Metallophosphoesterase</fullName>
    </submittedName>
    <submittedName>
        <fullName evidence="4">Serine/threonine protein phosphatase</fullName>
    </submittedName>
</protein>
<dbReference type="PANTHER" id="PTHR11668:SF496">
    <property type="entry name" value="SERINE_THREONINE-PROTEIN PHOSPHATASE"/>
    <property type="match status" value="1"/>
</dbReference>
<dbReference type="AlphaFoldDB" id="A0A2H4VE76"/>
<gene>
    <name evidence="2" type="ORF">BK007_10470</name>
    <name evidence="3" type="ORF">BK009_03010</name>
    <name evidence="4" type="ORF">HG719_00310</name>
</gene>